<comment type="caution">
    <text evidence="2">The sequence shown here is derived from an EMBL/GenBank/DDBJ whole genome shotgun (WGS) entry which is preliminary data.</text>
</comment>
<accession>A0ABW6PR13</accession>
<evidence type="ECO:0000313" key="3">
    <source>
        <dbReference type="Proteomes" id="UP001601444"/>
    </source>
</evidence>
<dbReference type="EMBL" id="JBIAMX010000010">
    <property type="protein sequence ID" value="MFF0544778.1"/>
    <property type="molecule type" value="Genomic_DNA"/>
</dbReference>
<feature type="compositionally biased region" description="Polar residues" evidence="1">
    <location>
        <begin position="269"/>
        <end position="281"/>
    </location>
</feature>
<keyword evidence="3" id="KW-1185">Reference proteome</keyword>
<evidence type="ECO:0008006" key="4">
    <source>
        <dbReference type="Google" id="ProtNLM"/>
    </source>
</evidence>
<gene>
    <name evidence="2" type="ORF">ACFYTF_18270</name>
</gene>
<evidence type="ECO:0000313" key="2">
    <source>
        <dbReference type="EMBL" id="MFF0544778.1"/>
    </source>
</evidence>
<protein>
    <recommendedName>
        <fullName evidence="4">PPE family domain-containing protein</fullName>
    </recommendedName>
</protein>
<evidence type="ECO:0000256" key="1">
    <source>
        <dbReference type="SAM" id="MobiDB-lite"/>
    </source>
</evidence>
<feature type="compositionally biased region" description="Low complexity" evidence="1">
    <location>
        <begin position="372"/>
        <end position="385"/>
    </location>
</feature>
<feature type="compositionally biased region" description="Gly residues" evidence="1">
    <location>
        <begin position="340"/>
        <end position="371"/>
    </location>
</feature>
<sequence length="447" mass="45009">MSYPNIEGLDLFGNLTDIVMSPWSGDKGLTSEKIAEIQNQYNTQRNTVRKNASDLGFDGDYHQPMVKGTDEFDRFDVATLRTKVDQINLDTVAALISAWREISTRNTSSLDEFRKQIARGTSPDVWSGAAAAAAAATVSGYDETGKKVSTAAALTGNKLDELRTGLEPTKRLVPYAPEHRSGLDNLGSFVTGRGWRNDDVALANAKAEAVRVLNTVYAPVVHESDEKVPVIPIPKTVDDGGGHGTPGTPGTTPSPGTGSPNASTPGTTAPSANPTGTTPASTEDPGAGDTTTTDDAIDTTTAGDTSTTPESTTPQSTTPAATTPSSPGSGSPAGYPSGTGTPGSGSPGTGTPGAGVPSAGGPGRSIAGGGSPTAANSAAASRATGSGAGAAGRSGMPGMMSPGAKGGGKDDESTKGIPDYLITQEHGDELTGLDNPSRTVPPVIGAD</sequence>
<feature type="compositionally biased region" description="Low complexity" evidence="1">
    <location>
        <begin position="284"/>
        <end position="339"/>
    </location>
</feature>
<feature type="compositionally biased region" description="Low complexity" evidence="1">
    <location>
        <begin position="248"/>
        <end position="268"/>
    </location>
</feature>
<dbReference type="InterPro" id="IPR038332">
    <property type="entry name" value="PPE_sf"/>
</dbReference>
<organism evidence="2 3">
    <name type="scientific">Nocardia thailandica</name>
    <dbReference type="NCBI Taxonomy" id="257275"/>
    <lineage>
        <taxon>Bacteria</taxon>
        <taxon>Bacillati</taxon>
        <taxon>Actinomycetota</taxon>
        <taxon>Actinomycetes</taxon>
        <taxon>Mycobacteriales</taxon>
        <taxon>Nocardiaceae</taxon>
        <taxon>Nocardia</taxon>
    </lineage>
</organism>
<name>A0ABW6PR13_9NOCA</name>
<feature type="region of interest" description="Disordered" evidence="1">
    <location>
        <begin position="229"/>
        <end position="447"/>
    </location>
</feature>
<feature type="compositionally biased region" description="Low complexity" evidence="1">
    <location>
        <begin position="393"/>
        <end position="403"/>
    </location>
</feature>
<reference evidence="2 3" key="1">
    <citation type="submission" date="2024-10" db="EMBL/GenBank/DDBJ databases">
        <title>The Natural Products Discovery Center: Release of the First 8490 Sequenced Strains for Exploring Actinobacteria Biosynthetic Diversity.</title>
        <authorList>
            <person name="Kalkreuter E."/>
            <person name="Kautsar S.A."/>
            <person name="Yang D."/>
            <person name="Bader C.D."/>
            <person name="Teijaro C.N."/>
            <person name="Fluegel L."/>
            <person name="Davis C.M."/>
            <person name="Simpson J.R."/>
            <person name="Lauterbach L."/>
            <person name="Steele A.D."/>
            <person name="Gui C."/>
            <person name="Meng S."/>
            <person name="Li G."/>
            <person name="Viehrig K."/>
            <person name="Ye F."/>
            <person name="Su P."/>
            <person name="Kiefer A.F."/>
            <person name="Nichols A."/>
            <person name="Cepeda A.J."/>
            <person name="Yan W."/>
            <person name="Fan B."/>
            <person name="Jiang Y."/>
            <person name="Adhikari A."/>
            <person name="Zheng C.-J."/>
            <person name="Schuster L."/>
            <person name="Cowan T.M."/>
            <person name="Smanski M.J."/>
            <person name="Chevrette M.G."/>
            <person name="De Carvalho L.P.S."/>
            <person name="Shen B."/>
        </authorList>
    </citation>
    <scope>NUCLEOTIDE SEQUENCE [LARGE SCALE GENOMIC DNA]</scope>
    <source>
        <strain evidence="2 3">NPDC004045</strain>
    </source>
</reference>
<proteinExistence type="predicted"/>
<dbReference type="Gene3D" id="1.20.1260.20">
    <property type="entry name" value="PPE superfamily"/>
    <property type="match status" value="1"/>
</dbReference>
<dbReference type="Proteomes" id="UP001601444">
    <property type="component" value="Unassembled WGS sequence"/>
</dbReference>
<dbReference type="RefSeq" id="WP_387701281.1">
    <property type="nucleotide sequence ID" value="NZ_JBIAMX010000010.1"/>
</dbReference>